<evidence type="ECO:0000256" key="3">
    <source>
        <dbReference type="ARBA" id="ARBA00022679"/>
    </source>
</evidence>
<protein>
    <submittedName>
        <fullName evidence="11">Nucleotidyltransferase family protein</fullName>
    </submittedName>
</protein>
<dbReference type="PANTHER" id="PTHR33571:SF14">
    <property type="entry name" value="PROTEIN ADENYLYLTRANSFERASE MJ0435-RELATED"/>
    <property type="match status" value="1"/>
</dbReference>
<name>A0ABZ0U7D0_9FIRM</name>
<keyword evidence="8" id="KW-0460">Magnesium</keyword>
<keyword evidence="4" id="KW-0548">Nucleotidyltransferase</keyword>
<keyword evidence="12" id="KW-1185">Reference proteome</keyword>
<keyword evidence="7" id="KW-0067">ATP-binding</keyword>
<organism evidence="11 12">
    <name type="scientific">Anaerocellum danielii</name>
    <dbReference type="NCBI Taxonomy" id="1387557"/>
    <lineage>
        <taxon>Bacteria</taxon>
        <taxon>Bacillati</taxon>
        <taxon>Bacillota</taxon>
        <taxon>Bacillota incertae sedis</taxon>
        <taxon>Caldicellulosiruptorales</taxon>
        <taxon>Caldicellulosiruptoraceae</taxon>
        <taxon>Anaerocellum</taxon>
    </lineage>
</organism>
<comment type="similarity">
    <text evidence="9">Belongs to the MntA antitoxin family.</text>
</comment>
<keyword evidence="6" id="KW-0547">Nucleotide-binding</keyword>
<gene>
    <name evidence="11" type="ORF">SOJ16_000866</name>
</gene>
<keyword evidence="3" id="KW-0808">Transferase</keyword>
<evidence type="ECO:0000256" key="8">
    <source>
        <dbReference type="ARBA" id="ARBA00022842"/>
    </source>
</evidence>
<dbReference type="CDD" id="cd05403">
    <property type="entry name" value="NT_KNTase_like"/>
    <property type="match status" value="1"/>
</dbReference>
<evidence type="ECO:0000256" key="6">
    <source>
        <dbReference type="ARBA" id="ARBA00022741"/>
    </source>
</evidence>
<feature type="domain" description="Polymerase nucleotidyl transferase" evidence="10">
    <location>
        <begin position="9"/>
        <end position="96"/>
    </location>
</feature>
<keyword evidence="2" id="KW-1277">Toxin-antitoxin system</keyword>
<dbReference type="RefSeq" id="WP_045174405.1">
    <property type="nucleotide sequence ID" value="NZ_CP139957.1"/>
</dbReference>
<evidence type="ECO:0000259" key="10">
    <source>
        <dbReference type="Pfam" id="PF01909"/>
    </source>
</evidence>
<sequence length="96" mass="11401">MERDIQVILKEHKNYLVEKFGVAEIALFGSYARREQRKDSDVDIIVDFKEGYKTFDNYMNLKFYLEELFGKKVDLVIKSAINPRLKPFIMEEAVYV</sequence>
<dbReference type="Gene3D" id="3.30.460.10">
    <property type="entry name" value="Beta Polymerase, domain 2"/>
    <property type="match status" value="1"/>
</dbReference>
<dbReference type="InterPro" id="IPR043519">
    <property type="entry name" value="NT_sf"/>
</dbReference>
<dbReference type="Pfam" id="PF01909">
    <property type="entry name" value="NTP_transf_2"/>
    <property type="match status" value="1"/>
</dbReference>
<proteinExistence type="inferred from homology"/>
<evidence type="ECO:0000313" key="11">
    <source>
        <dbReference type="EMBL" id="WPX09635.1"/>
    </source>
</evidence>
<dbReference type="Proteomes" id="UP001322744">
    <property type="component" value="Chromosome"/>
</dbReference>
<evidence type="ECO:0000256" key="1">
    <source>
        <dbReference type="ARBA" id="ARBA00001946"/>
    </source>
</evidence>
<evidence type="ECO:0000256" key="7">
    <source>
        <dbReference type="ARBA" id="ARBA00022840"/>
    </source>
</evidence>
<evidence type="ECO:0000256" key="9">
    <source>
        <dbReference type="ARBA" id="ARBA00038276"/>
    </source>
</evidence>
<evidence type="ECO:0000256" key="5">
    <source>
        <dbReference type="ARBA" id="ARBA00022723"/>
    </source>
</evidence>
<dbReference type="SUPFAM" id="SSF81301">
    <property type="entry name" value="Nucleotidyltransferase"/>
    <property type="match status" value="1"/>
</dbReference>
<comment type="cofactor">
    <cofactor evidence="1">
        <name>Mg(2+)</name>
        <dbReference type="ChEBI" id="CHEBI:18420"/>
    </cofactor>
</comment>
<evidence type="ECO:0000256" key="2">
    <source>
        <dbReference type="ARBA" id="ARBA00022649"/>
    </source>
</evidence>
<dbReference type="EMBL" id="CP139957">
    <property type="protein sequence ID" value="WPX09635.1"/>
    <property type="molecule type" value="Genomic_DNA"/>
</dbReference>
<accession>A0ABZ0U7D0</accession>
<dbReference type="InterPro" id="IPR052038">
    <property type="entry name" value="Type-VII_TA_antitoxin"/>
</dbReference>
<keyword evidence="5" id="KW-0479">Metal-binding</keyword>
<evidence type="ECO:0000256" key="4">
    <source>
        <dbReference type="ARBA" id="ARBA00022695"/>
    </source>
</evidence>
<evidence type="ECO:0000313" key="12">
    <source>
        <dbReference type="Proteomes" id="UP001322744"/>
    </source>
</evidence>
<dbReference type="PANTHER" id="PTHR33571">
    <property type="entry name" value="SSL8005 PROTEIN"/>
    <property type="match status" value="1"/>
</dbReference>
<reference evidence="11 12" key="1">
    <citation type="submission" date="2023-12" db="EMBL/GenBank/DDBJ databases">
        <authorList>
            <person name="Manesh M.J.H."/>
            <person name="Bing R.G."/>
            <person name="Willard D.J."/>
            <person name="Kelly R.M."/>
        </authorList>
    </citation>
    <scope>NUCLEOTIDE SEQUENCE [LARGE SCALE GENOMIC DNA]</scope>
    <source>
        <strain evidence="11 12">DSM 8977</strain>
    </source>
</reference>
<dbReference type="InterPro" id="IPR002934">
    <property type="entry name" value="Polymerase_NTP_transf_dom"/>
</dbReference>